<evidence type="ECO:0000313" key="1">
    <source>
        <dbReference type="EMBL" id="PKU26370.1"/>
    </source>
</evidence>
<dbReference type="RefSeq" id="WP_101248600.1">
    <property type="nucleotide sequence ID" value="NZ_PIUM01000001.1"/>
</dbReference>
<comment type="caution">
    <text evidence="1">The sequence shown here is derived from an EMBL/GenBank/DDBJ whole genome shotgun (WGS) entry which is preliminary data.</text>
</comment>
<dbReference type="AlphaFoldDB" id="A0A2N3Q127"/>
<dbReference type="InterPro" id="IPR038301">
    <property type="entry name" value="AraC-like_sf"/>
</dbReference>
<accession>A0A2N3Q127</accession>
<reference evidence="2" key="1">
    <citation type="submission" date="2017-12" db="EMBL/GenBank/DDBJ databases">
        <title>Draft genome sequence of Telmatospirillum siberiense 26-4b1T, an acidotolerant peatland alphaproteobacterium potentially involved in sulfur cycling.</title>
        <authorList>
            <person name="Hausmann B."/>
            <person name="Pjevac P."/>
            <person name="Schreck K."/>
            <person name="Herbold C.W."/>
            <person name="Daims H."/>
            <person name="Wagner M."/>
            <person name="Pester M."/>
            <person name="Loy A."/>
        </authorList>
    </citation>
    <scope>NUCLEOTIDE SEQUENCE [LARGE SCALE GENOMIC DNA]</scope>
    <source>
        <strain evidence="2">26-4b1</strain>
    </source>
</reference>
<keyword evidence="2" id="KW-1185">Reference proteome</keyword>
<dbReference type="InterPro" id="IPR010848">
    <property type="entry name" value="DUF1465"/>
</dbReference>
<dbReference type="Gene3D" id="1.10.8.930">
    <property type="entry name" value="Protein of unknown function DUF1465"/>
    <property type="match status" value="1"/>
</dbReference>
<proteinExistence type="predicted"/>
<dbReference type="EMBL" id="PIUM01000001">
    <property type="protein sequence ID" value="PKU26370.1"/>
    <property type="molecule type" value="Genomic_DNA"/>
</dbReference>
<organism evidence="1 2">
    <name type="scientific">Telmatospirillum siberiense</name>
    <dbReference type="NCBI Taxonomy" id="382514"/>
    <lineage>
        <taxon>Bacteria</taxon>
        <taxon>Pseudomonadati</taxon>
        <taxon>Pseudomonadota</taxon>
        <taxon>Alphaproteobacteria</taxon>
        <taxon>Rhodospirillales</taxon>
        <taxon>Rhodospirillaceae</taxon>
        <taxon>Telmatospirillum</taxon>
    </lineage>
</organism>
<gene>
    <name evidence="1" type="ORF">CWS72_00520</name>
</gene>
<name>A0A2N3Q127_9PROT</name>
<dbReference type="Proteomes" id="UP000233293">
    <property type="component" value="Unassembled WGS sequence"/>
</dbReference>
<dbReference type="Pfam" id="PF07323">
    <property type="entry name" value="DUF1465"/>
    <property type="match status" value="1"/>
</dbReference>
<dbReference type="OrthoDB" id="9799531at2"/>
<sequence length="139" mass="16005">MGSQTAIFTRTYDETLDMIVEARNYMTHVEPRIFPKRRSNPDLRFSCEALRVTSRLTQVMAWLMLQRAVVYGEISPEEACRECNRLSGREVCLDTDSMTDDSLPAGLRSLLDRSYHLYQRVSRLEEMVLGRVGLARAVN</sequence>
<protein>
    <submittedName>
        <fullName evidence="1">DUF1465 domain-containing protein</fullName>
    </submittedName>
</protein>
<evidence type="ECO:0000313" key="2">
    <source>
        <dbReference type="Proteomes" id="UP000233293"/>
    </source>
</evidence>